<dbReference type="GO" id="GO:0008597">
    <property type="term" value="F:calcium-dependent protein serine/threonine phosphatase regulator activity"/>
    <property type="evidence" value="ECO:0007669"/>
    <property type="project" value="TreeGrafter"/>
</dbReference>
<dbReference type="EMBL" id="FN653044">
    <property type="protein sequence ID" value="CBY24283.1"/>
    <property type="molecule type" value="Genomic_DNA"/>
</dbReference>
<evidence type="ECO:0000256" key="1">
    <source>
        <dbReference type="ARBA" id="ARBA00008209"/>
    </source>
</evidence>
<name>E4XF95_OIKDI</name>
<comment type="similarity">
    <text evidence="1">Belongs to the RCAN family.</text>
</comment>
<evidence type="ECO:0008006" key="5">
    <source>
        <dbReference type="Google" id="ProtNLM"/>
    </source>
</evidence>
<evidence type="ECO:0000256" key="2">
    <source>
        <dbReference type="ARBA" id="ARBA00024927"/>
    </source>
</evidence>
<dbReference type="InterPro" id="IPR012677">
    <property type="entry name" value="Nucleotide-bd_a/b_plait_sf"/>
</dbReference>
<keyword evidence="4" id="KW-1185">Reference proteome</keyword>
<dbReference type="PANTHER" id="PTHR10300">
    <property type="entry name" value="CALCIPRESSIN"/>
    <property type="match status" value="1"/>
</dbReference>
<dbReference type="GO" id="GO:0019722">
    <property type="term" value="P:calcium-mediated signaling"/>
    <property type="evidence" value="ECO:0007669"/>
    <property type="project" value="InterPro"/>
</dbReference>
<accession>E4XF95</accession>
<dbReference type="InterPro" id="IPR006931">
    <property type="entry name" value="Calcipressin"/>
</dbReference>
<reference evidence="3" key="1">
    <citation type="journal article" date="2010" name="Science">
        <title>Plasticity of animal genome architecture unmasked by rapid evolution of a pelagic tunicate.</title>
        <authorList>
            <person name="Denoeud F."/>
            <person name="Henriet S."/>
            <person name="Mungpakdee S."/>
            <person name="Aury J.M."/>
            <person name="Da Silva C."/>
            <person name="Brinkmann H."/>
            <person name="Mikhaleva J."/>
            <person name="Olsen L.C."/>
            <person name="Jubin C."/>
            <person name="Canestro C."/>
            <person name="Bouquet J.M."/>
            <person name="Danks G."/>
            <person name="Poulain J."/>
            <person name="Campsteijn C."/>
            <person name="Adamski M."/>
            <person name="Cross I."/>
            <person name="Yadetie F."/>
            <person name="Muffato M."/>
            <person name="Louis A."/>
            <person name="Butcher S."/>
            <person name="Tsagkogeorga G."/>
            <person name="Konrad A."/>
            <person name="Singh S."/>
            <person name="Jensen M.F."/>
            <person name="Cong E.H."/>
            <person name="Eikeseth-Otteraa H."/>
            <person name="Noel B."/>
            <person name="Anthouard V."/>
            <person name="Porcel B.M."/>
            <person name="Kachouri-Lafond R."/>
            <person name="Nishino A."/>
            <person name="Ugolini M."/>
            <person name="Chourrout P."/>
            <person name="Nishida H."/>
            <person name="Aasland R."/>
            <person name="Huzurbazar S."/>
            <person name="Westhof E."/>
            <person name="Delsuc F."/>
            <person name="Lehrach H."/>
            <person name="Reinhardt R."/>
            <person name="Weissenbach J."/>
            <person name="Roy S.W."/>
            <person name="Artiguenave F."/>
            <person name="Postlethwait J.H."/>
            <person name="Manak J.R."/>
            <person name="Thompson E.M."/>
            <person name="Jaillon O."/>
            <person name="Du Pasquier L."/>
            <person name="Boudinot P."/>
            <person name="Liberles D.A."/>
            <person name="Volff J.N."/>
            <person name="Philippe H."/>
            <person name="Lenhard B."/>
            <person name="Roest Crollius H."/>
            <person name="Wincker P."/>
            <person name="Chourrout D."/>
        </authorList>
    </citation>
    <scope>NUCLEOTIDE SEQUENCE [LARGE SCALE GENOMIC DNA]</scope>
</reference>
<dbReference type="InterPro" id="IPR035979">
    <property type="entry name" value="RBD_domain_sf"/>
</dbReference>
<dbReference type="FunCoup" id="E4XF95">
    <property type="interactions" value="10"/>
</dbReference>
<dbReference type="PANTHER" id="PTHR10300:SF14">
    <property type="entry name" value="PROTEIN SARAH"/>
    <property type="match status" value="1"/>
</dbReference>
<evidence type="ECO:0000313" key="3">
    <source>
        <dbReference type="EMBL" id="CBY24283.1"/>
    </source>
</evidence>
<dbReference type="Gene3D" id="3.30.70.330">
    <property type="match status" value="1"/>
</dbReference>
<sequence length="226" mass="26024">MGNWDDINELSSVYINKVIYPDSTLNEDESASEDESPEEFEMPKSIYITSIPRNVFILAESKREFESLFTNATGYSYFPNFRRARVAFQDSREACKARVVFHLYRFMGEQFRVYLTNHTEKHDCQEKDHLKPPKPTKVFLISPPPSPPEGWVQAVEDRPSSNQPGLALELIQRLASLKVGESHEIVESSDIHPSIVLSACADEHYEKLDKTSKFTIPQTRRPEMPR</sequence>
<proteinExistence type="inferred from homology"/>
<dbReference type="InParanoid" id="E4XF95"/>
<dbReference type="SUPFAM" id="SSF54928">
    <property type="entry name" value="RNA-binding domain, RBD"/>
    <property type="match status" value="1"/>
</dbReference>
<dbReference type="AlphaFoldDB" id="E4XF95"/>
<dbReference type="GO" id="GO:0005737">
    <property type="term" value="C:cytoplasm"/>
    <property type="evidence" value="ECO:0007669"/>
    <property type="project" value="TreeGrafter"/>
</dbReference>
<dbReference type="GO" id="GO:0005634">
    <property type="term" value="C:nucleus"/>
    <property type="evidence" value="ECO:0007669"/>
    <property type="project" value="TreeGrafter"/>
</dbReference>
<dbReference type="Pfam" id="PF04847">
    <property type="entry name" value="Calcipressin"/>
    <property type="match status" value="1"/>
</dbReference>
<gene>
    <name evidence="3" type="ORF">GSOID_T00009636001</name>
</gene>
<dbReference type="OrthoDB" id="17212at2759"/>
<protein>
    <recommendedName>
        <fullName evidence="5">Calcipressin-like protein</fullName>
    </recommendedName>
</protein>
<comment type="function">
    <text evidence="2">Inhibits calcineurin-dependent transcriptional responses by binding to the catalytic domain of calcineurin A. Could play a role during central nervous system development.</text>
</comment>
<dbReference type="GO" id="GO:0003676">
    <property type="term" value="F:nucleic acid binding"/>
    <property type="evidence" value="ECO:0007669"/>
    <property type="project" value="InterPro"/>
</dbReference>
<organism evidence="3">
    <name type="scientific">Oikopleura dioica</name>
    <name type="common">Tunicate</name>
    <dbReference type="NCBI Taxonomy" id="34765"/>
    <lineage>
        <taxon>Eukaryota</taxon>
        <taxon>Metazoa</taxon>
        <taxon>Chordata</taxon>
        <taxon>Tunicata</taxon>
        <taxon>Appendicularia</taxon>
        <taxon>Copelata</taxon>
        <taxon>Oikopleuridae</taxon>
        <taxon>Oikopleura</taxon>
    </lineage>
</organism>
<dbReference type="CDD" id="cd12434">
    <property type="entry name" value="RRM_RCAN_like"/>
    <property type="match status" value="1"/>
</dbReference>
<evidence type="ECO:0000313" key="4">
    <source>
        <dbReference type="Proteomes" id="UP000001307"/>
    </source>
</evidence>
<dbReference type="Proteomes" id="UP000001307">
    <property type="component" value="Unassembled WGS sequence"/>
</dbReference>